<protein>
    <submittedName>
        <fullName evidence="2">Penicillin-binding protein</fullName>
    </submittedName>
</protein>
<dbReference type="Gene3D" id="2.40.128.600">
    <property type="match status" value="1"/>
</dbReference>
<evidence type="ECO:0000313" key="3">
    <source>
        <dbReference type="Proteomes" id="UP000304148"/>
    </source>
</evidence>
<dbReference type="InterPro" id="IPR012338">
    <property type="entry name" value="Beta-lactam/transpept-like"/>
</dbReference>
<reference evidence="3" key="1">
    <citation type="submission" date="2018-08" db="EMBL/GenBank/DDBJ databases">
        <authorList>
            <person name="Chevrot R."/>
        </authorList>
    </citation>
    <scope>NUCLEOTIDE SEQUENCE [LARGE SCALE GENOMIC DNA]</scope>
</reference>
<sequence length="257" mass="29033">MIICELHDNAGVPYIEQEGQLRKVEYRDPNAIGPAGSINSTVMDMSNWLIANLENGAFKGKRIISERNLVTFHSPQMPCPPMLFGKKEFPLSCYGLGWGFESYRGYRMLQHGGGIDGFTSHISFLPDEGIGIVLLTNRQGTMLPISLALTVYDRLLNLDPIEWCEQLREDIQKWEAQRKQMAAENATSVGEAVLISSTILQRYEGHYEHPGYGTVKVQVVENELQAVFHVGCFRMSQAGEHVFTIHSDEQKNHRLHK</sequence>
<gene>
    <name evidence="2" type="ORF">PBLR_14268</name>
</gene>
<dbReference type="InterPro" id="IPR050491">
    <property type="entry name" value="AmpC-like"/>
</dbReference>
<evidence type="ECO:0000259" key="1">
    <source>
        <dbReference type="Pfam" id="PF00144"/>
    </source>
</evidence>
<dbReference type="InterPro" id="IPR001466">
    <property type="entry name" value="Beta-lactam-related"/>
</dbReference>
<dbReference type="PANTHER" id="PTHR46825">
    <property type="entry name" value="D-ALANYL-D-ALANINE-CARBOXYPEPTIDASE/ENDOPEPTIDASE AMPH"/>
    <property type="match status" value="1"/>
</dbReference>
<dbReference type="Proteomes" id="UP000304148">
    <property type="component" value="Chromosome"/>
</dbReference>
<dbReference type="RefSeq" id="WP_138187750.1">
    <property type="nucleotide sequence ID" value="NZ_LS992241.1"/>
</dbReference>
<accession>A0A383RHT1</accession>
<dbReference type="Pfam" id="PF00144">
    <property type="entry name" value="Beta-lactamase"/>
    <property type="match status" value="1"/>
</dbReference>
<feature type="domain" description="Beta-lactamase-related" evidence="1">
    <location>
        <begin position="18"/>
        <end position="141"/>
    </location>
</feature>
<dbReference type="PANTHER" id="PTHR46825:SF15">
    <property type="entry name" value="BETA-LACTAMASE-RELATED DOMAIN-CONTAINING PROTEIN"/>
    <property type="match status" value="1"/>
</dbReference>
<name>A0A383RHT1_PAEAL</name>
<proteinExistence type="predicted"/>
<evidence type="ECO:0000313" key="2">
    <source>
        <dbReference type="EMBL" id="SYX85846.1"/>
    </source>
</evidence>
<dbReference type="SUPFAM" id="SSF56601">
    <property type="entry name" value="beta-lactamase/transpeptidase-like"/>
    <property type="match status" value="1"/>
</dbReference>
<dbReference type="AlphaFoldDB" id="A0A383RHT1"/>
<organism evidence="2 3">
    <name type="scientific">Paenibacillus alvei</name>
    <name type="common">Bacillus alvei</name>
    <dbReference type="NCBI Taxonomy" id="44250"/>
    <lineage>
        <taxon>Bacteria</taxon>
        <taxon>Bacillati</taxon>
        <taxon>Bacillota</taxon>
        <taxon>Bacilli</taxon>
        <taxon>Bacillales</taxon>
        <taxon>Paenibacillaceae</taxon>
        <taxon>Paenibacillus</taxon>
    </lineage>
</organism>
<dbReference type="EMBL" id="LS992241">
    <property type="protein sequence ID" value="SYX85846.1"/>
    <property type="molecule type" value="Genomic_DNA"/>
</dbReference>
<dbReference type="Gene3D" id="3.40.710.10">
    <property type="entry name" value="DD-peptidase/beta-lactamase superfamily"/>
    <property type="match status" value="1"/>
</dbReference>